<evidence type="ECO:0000313" key="2">
    <source>
        <dbReference type="EMBL" id="OJF97594.1"/>
    </source>
</evidence>
<feature type="region of interest" description="Disordered" evidence="1">
    <location>
        <begin position="164"/>
        <end position="186"/>
    </location>
</feature>
<dbReference type="Proteomes" id="UP000182661">
    <property type="component" value="Unassembled WGS sequence"/>
</dbReference>
<gene>
    <name evidence="2" type="ORF">AX760_16660</name>
</gene>
<reference evidence="2 3" key="1">
    <citation type="submission" date="2016-02" db="EMBL/GenBank/DDBJ databases">
        <title>Genome sequencing of a beta-galactosidase producing bacteria Rhizobium sp. 59.</title>
        <authorList>
            <person name="Wang D."/>
            <person name="Kot W."/>
            <person name="Qin Y."/>
            <person name="Hansen L."/>
            <person name="Naqvi K."/>
            <person name="Rensing C."/>
        </authorList>
    </citation>
    <scope>NUCLEOTIDE SEQUENCE [LARGE SCALE GENOMIC DNA]</scope>
    <source>
        <strain evidence="2 3">59</strain>
    </source>
</reference>
<proteinExistence type="predicted"/>
<sequence length="186" mass="20687">MAKCINGLLDAGLMIPIAVSETDAIDLYREALSETPIEGLRKMFFKMKRGGYSKHLAFLPNPSEMAAIANSEAQSLREDRGRISERARMVRENAQMKTMAGRHAPLKDIVTSATIRADELSRVGWYFVEKCPSQESWVNRAKKGLPTGSVFLWAIGEIWAPPSRPALQEPEIPNEGFETADQEHAA</sequence>
<dbReference type="AlphaFoldDB" id="A0A657LUN2"/>
<protein>
    <submittedName>
        <fullName evidence="2">Uncharacterized protein</fullName>
    </submittedName>
</protein>
<comment type="caution">
    <text evidence="2">The sequence shown here is derived from an EMBL/GenBank/DDBJ whole genome shotgun (WGS) entry which is preliminary data.</text>
</comment>
<keyword evidence="3" id="KW-1185">Reference proteome</keyword>
<accession>A0A657LUN2</accession>
<evidence type="ECO:0000256" key="1">
    <source>
        <dbReference type="SAM" id="MobiDB-lite"/>
    </source>
</evidence>
<evidence type="ECO:0000313" key="3">
    <source>
        <dbReference type="Proteomes" id="UP000182661"/>
    </source>
</evidence>
<name>A0A657LUN2_9HYPH</name>
<dbReference type="EMBL" id="LSRP01000082">
    <property type="protein sequence ID" value="OJF97594.1"/>
    <property type="molecule type" value="Genomic_DNA"/>
</dbReference>
<organism evidence="2 3">
    <name type="scientific">Pararhizobium antarcticum</name>
    <dbReference type="NCBI Taxonomy" id="1798805"/>
    <lineage>
        <taxon>Bacteria</taxon>
        <taxon>Pseudomonadati</taxon>
        <taxon>Pseudomonadota</taxon>
        <taxon>Alphaproteobacteria</taxon>
        <taxon>Hyphomicrobiales</taxon>
        <taxon>Rhizobiaceae</taxon>
        <taxon>Rhizobium/Agrobacterium group</taxon>
        <taxon>Pararhizobium</taxon>
    </lineage>
</organism>